<accession>A0ABR8RIX9</accession>
<protein>
    <submittedName>
        <fullName evidence="3">Barstar family protein</fullName>
    </submittedName>
</protein>
<comment type="caution">
    <text evidence="3">The sequence shown here is derived from an EMBL/GenBank/DDBJ whole genome shotgun (WGS) entry which is preliminary data.</text>
</comment>
<evidence type="ECO:0000313" key="3">
    <source>
        <dbReference type="EMBL" id="MBD7947733.1"/>
    </source>
</evidence>
<dbReference type="InterPro" id="IPR000468">
    <property type="entry name" value="Barstar"/>
</dbReference>
<organism evidence="3 4">
    <name type="scientific">Psychrobacter communis</name>
    <dbReference type="NCBI Taxonomy" id="2762238"/>
    <lineage>
        <taxon>Bacteria</taxon>
        <taxon>Pseudomonadati</taxon>
        <taxon>Pseudomonadota</taxon>
        <taxon>Gammaproteobacteria</taxon>
        <taxon>Moraxellales</taxon>
        <taxon>Moraxellaceae</taxon>
        <taxon>Psychrobacter</taxon>
    </lineage>
</organism>
<feature type="domain" description="Barstar (barnase inhibitor)" evidence="2">
    <location>
        <begin position="55"/>
        <end position="125"/>
    </location>
</feature>
<gene>
    <name evidence="3" type="ORF">H9653_06850</name>
</gene>
<dbReference type="Proteomes" id="UP000606724">
    <property type="component" value="Unassembled WGS sequence"/>
</dbReference>
<evidence type="ECO:0000313" key="4">
    <source>
        <dbReference type="Proteomes" id="UP000606724"/>
    </source>
</evidence>
<reference evidence="3 4" key="1">
    <citation type="submission" date="2020-08" db="EMBL/GenBank/DDBJ databases">
        <title>A Genomic Blueprint of the Chicken Gut Microbiome.</title>
        <authorList>
            <person name="Gilroy R."/>
            <person name="Ravi A."/>
            <person name="Getino M."/>
            <person name="Pursley I."/>
            <person name="Horton D.L."/>
            <person name="Alikhan N.-F."/>
            <person name="Baker D."/>
            <person name="Gharbi K."/>
            <person name="Hall N."/>
            <person name="Watson M."/>
            <person name="Adriaenssens E.M."/>
            <person name="Foster-Nyarko E."/>
            <person name="Jarju S."/>
            <person name="Secka A."/>
            <person name="Antonio M."/>
            <person name="Oren A."/>
            <person name="Chaudhuri R."/>
            <person name="La Ragione R.M."/>
            <person name="Hildebrand F."/>
            <person name="Pallen M.J."/>
        </authorList>
    </citation>
    <scope>NUCLEOTIDE SEQUENCE [LARGE SCALE GENOMIC DNA]</scope>
    <source>
        <strain evidence="3 4">Sa4CVA2</strain>
    </source>
</reference>
<keyword evidence="4" id="KW-1185">Reference proteome</keyword>
<dbReference type="SUPFAM" id="SSF52038">
    <property type="entry name" value="Barstar-related"/>
    <property type="match status" value="1"/>
</dbReference>
<dbReference type="EMBL" id="JACSQR010000015">
    <property type="protein sequence ID" value="MBD7947733.1"/>
    <property type="molecule type" value="Genomic_DNA"/>
</dbReference>
<dbReference type="Pfam" id="PF01337">
    <property type="entry name" value="Barstar"/>
    <property type="match status" value="1"/>
</dbReference>
<comment type="similarity">
    <text evidence="1">Belongs to the barstar family.</text>
</comment>
<dbReference type="InterPro" id="IPR035905">
    <property type="entry name" value="Barstar-like_sf"/>
</dbReference>
<evidence type="ECO:0000256" key="1">
    <source>
        <dbReference type="ARBA" id="ARBA00006845"/>
    </source>
</evidence>
<name>A0ABR8RIX9_9GAMM</name>
<proteinExistence type="inferred from homology"/>
<dbReference type="RefSeq" id="WP_191691450.1">
    <property type="nucleotide sequence ID" value="NZ_JACSQR010000015.1"/>
</dbReference>
<evidence type="ECO:0000259" key="2">
    <source>
        <dbReference type="Pfam" id="PF01337"/>
    </source>
</evidence>
<dbReference type="Gene3D" id="3.30.370.10">
    <property type="entry name" value="Barstar-like"/>
    <property type="match status" value="1"/>
</dbReference>
<sequence length="145" mass="16574">MSQAIYYINKNNINQNNINQNNINQNGVDQNSIKQNNINQSDSSLIDSIPEQALNIPIGDVLDKETLLNSLAKVANFPDYFAHNWDSAWDCLTDSDITHLTLYLNGIEKINSEDFNAFKRLIEDAYKDFGKPQLWIIEASDDTYE</sequence>